<dbReference type="PRINTS" id="PR00463">
    <property type="entry name" value="EP450I"/>
</dbReference>
<dbReference type="InterPro" id="IPR017972">
    <property type="entry name" value="Cyt_P450_CS"/>
</dbReference>
<dbReference type="GO" id="GO:0004497">
    <property type="term" value="F:monooxygenase activity"/>
    <property type="evidence" value="ECO:0007669"/>
    <property type="project" value="UniProtKB-KW"/>
</dbReference>
<dbReference type="VEuPathDB" id="FungiDB:AeMF1_018780"/>
<dbReference type="SUPFAM" id="SSF48264">
    <property type="entry name" value="Cytochrome P450"/>
    <property type="match status" value="1"/>
</dbReference>
<keyword evidence="3 4" id="KW-0408">Iron</keyword>
<comment type="caution">
    <text evidence="6">The sequence shown here is derived from an EMBL/GenBank/DDBJ whole genome shotgun (WGS) entry which is preliminary data.</text>
</comment>
<gene>
    <name evidence="6" type="ORF">Ae201684_012667</name>
</gene>
<feature type="binding site" description="axial binding residue" evidence="3">
    <location>
        <position position="438"/>
    </location>
    <ligand>
        <name>heme</name>
        <dbReference type="ChEBI" id="CHEBI:30413"/>
    </ligand>
    <ligandPart>
        <name>Fe</name>
        <dbReference type="ChEBI" id="CHEBI:18248"/>
    </ligandPart>
</feature>
<evidence type="ECO:0000256" key="2">
    <source>
        <dbReference type="ARBA" id="ARBA00010617"/>
    </source>
</evidence>
<reference evidence="6 7" key="1">
    <citation type="submission" date="2019-07" db="EMBL/GenBank/DDBJ databases">
        <title>Genomics analysis of Aphanomyces spp. identifies a new class of oomycete effector associated with host adaptation.</title>
        <authorList>
            <person name="Gaulin E."/>
        </authorList>
    </citation>
    <scope>NUCLEOTIDE SEQUENCE [LARGE SCALE GENOMIC DNA]</scope>
    <source>
        <strain evidence="6 7">ATCC 201684</strain>
    </source>
</reference>
<keyword evidence="3 4" id="KW-0479">Metal-binding</keyword>
<keyword evidence="4" id="KW-0560">Oxidoreductase</keyword>
<proteinExistence type="inferred from homology"/>
<keyword evidence="5" id="KW-1133">Transmembrane helix</keyword>
<dbReference type="PRINTS" id="PR00385">
    <property type="entry name" value="P450"/>
</dbReference>
<dbReference type="Proteomes" id="UP000481153">
    <property type="component" value="Unassembled WGS sequence"/>
</dbReference>
<protein>
    <recommendedName>
        <fullName evidence="8">Cytochrome P450</fullName>
    </recommendedName>
</protein>
<keyword evidence="5" id="KW-0472">Membrane</keyword>
<dbReference type="GO" id="GO:0020037">
    <property type="term" value="F:heme binding"/>
    <property type="evidence" value="ECO:0007669"/>
    <property type="project" value="InterPro"/>
</dbReference>
<dbReference type="InterPro" id="IPR036396">
    <property type="entry name" value="Cyt_P450_sf"/>
</dbReference>
<evidence type="ECO:0000256" key="4">
    <source>
        <dbReference type="RuleBase" id="RU000461"/>
    </source>
</evidence>
<keyword evidence="3 4" id="KW-0349">Heme</keyword>
<evidence type="ECO:0000313" key="7">
    <source>
        <dbReference type="Proteomes" id="UP000481153"/>
    </source>
</evidence>
<dbReference type="PANTHER" id="PTHR24305:SF166">
    <property type="entry name" value="CYTOCHROME P450 12A4, MITOCHONDRIAL-RELATED"/>
    <property type="match status" value="1"/>
</dbReference>
<evidence type="ECO:0000256" key="1">
    <source>
        <dbReference type="ARBA" id="ARBA00001971"/>
    </source>
</evidence>
<evidence type="ECO:0000256" key="3">
    <source>
        <dbReference type="PIRSR" id="PIRSR602401-1"/>
    </source>
</evidence>
<keyword evidence="7" id="KW-1185">Reference proteome</keyword>
<evidence type="ECO:0000313" key="6">
    <source>
        <dbReference type="EMBL" id="KAF0729776.1"/>
    </source>
</evidence>
<evidence type="ECO:0000256" key="5">
    <source>
        <dbReference type="SAM" id="Phobius"/>
    </source>
</evidence>
<accession>A0A6G0WQR3</accession>
<dbReference type="Gene3D" id="1.10.630.10">
    <property type="entry name" value="Cytochrome P450"/>
    <property type="match status" value="1"/>
</dbReference>
<dbReference type="Pfam" id="PF00067">
    <property type="entry name" value="p450"/>
    <property type="match status" value="1"/>
</dbReference>
<comment type="similarity">
    <text evidence="2 4">Belongs to the cytochrome P450 family.</text>
</comment>
<dbReference type="GO" id="GO:0016705">
    <property type="term" value="F:oxidoreductase activity, acting on paired donors, with incorporation or reduction of molecular oxygen"/>
    <property type="evidence" value="ECO:0007669"/>
    <property type="project" value="InterPro"/>
</dbReference>
<keyword evidence="5" id="KW-0812">Transmembrane</keyword>
<comment type="cofactor">
    <cofactor evidence="1 3">
        <name>heme</name>
        <dbReference type="ChEBI" id="CHEBI:30413"/>
    </cofactor>
</comment>
<sequence>MGTAFSQLSPMQATLGAMATIACFAISSLFLRFLWKTYQLRGIPGPKASSLFLGHLLDTLGRVANWHEAGDYPEPFLSWLHDHFHRPESYPACARDKVLEIFLADITLGAGLLSTSGTTHDKYRKMLNPLFTPNQIKQFVPIYESQARRVCDTVLAPAAKSGKAIDLADVFSDLTLRVIGLAGFGFDFESNPEAHLAYLDGHLEITPLILIGSYLIPNFLSYPLPSLLHRRKAQAKIRKVVNDVIEHKLASKQDPNRPKDLLDLFLPHSSTTEAIFHTMTFLQAGHETTCSALSWIFAALITYPDAAAKVRQEYKETVAKYGSLDSWEAVSSLKYTLAVIQETMRLNVVVYMVVRRTFMQDDYVPMQEGPSVFVPAGTTIEVNIAALNRHPKYWAQADTFIPERFLEGTSEWDVDLKLRDGKSHAFYYVPFSAGSKNCIGQRFALVEMQVTVATLFGRFGFALTGDANLGAKYNGTVLFPAKLEVIVQSIDGYEMPWLFEWITQRRQRLPRSENRQDSSRLEVESFGLSTFLSAASLC</sequence>
<dbReference type="AlphaFoldDB" id="A0A6G0WQR3"/>
<keyword evidence="4" id="KW-0503">Monooxygenase</keyword>
<dbReference type="PANTHER" id="PTHR24305">
    <property type="entry name" value="CYTOCHROME P450"/>
    <property type="match status" value="1"/>
</dbReference>
<dbReference type="PROSITE" id="PS00086">
    <property type="entry name" value="CYTOCHROME_P450"/>
    <property type="match status" value="1"/>
</dbReference>
<dbReference type="InterPro" id="IPR050121">
    <property type="entry name" value="Cytochrome_P450_monoxygenase"/>
</dbReference>
<feature type="transmembrane region" description="Helical" evidence="5">
    <location>
        <begin position="15"/>
        <end position="35"/>
    </location>
</feature>
<name>A0A6G0WQR3_9STRA</name>
<evidence type="ECO:0008006" key="8">
    <source>
        <dbReference type="Google" id="ProtNLM"/>
    </source>
</evidence>
<dbReference type="InterPro" id="IPR001128">
    <property type="entry name" value="Cyt_P450"/>
</dbReference>
<dbReference type="InterPro" id="IPR002401">
    <property type="entry name" value="Cyt_P450_E_grp-I"/>
</dbReference>
<dbReference type="GO" id="GO:0005506">
    <property type="term" value="F:iron ion binding"/>
    <property type="evidence" value="ECO:0007669"/>
    <property type="project" value="InterPro"/>
</dbReference>
<dbReference type="EMBL" id="VJMJ01000161">
    <property type="protein sequence ID" value="KAF0729776.1"/>
    <property type="molecule type" value="Genomic_DNA"/>
</dbReference>
<organism evidence="6 7">
    <name type="scientific">Aphanomyces euteiches</name>
    <dbReference type="NCBI Taxonomy" id="100861"/>
    <lineage>
        <taxon>Eukaryota</taxon>
        <taxon>Sar</taxon>
        <taxon>Stramenopiles</taxon>
        <taxon>Oomycota</taxon>
        <taxon>Saprolegniomycetes</taxon>
        <taxon>Saprolegniales</taxon>
        <taxon>Verrucalvaceae</taxon>
        <taxon>Aphanomyces</taxon>
    </lineage>
</organism>